<dbReference type="RefSeq" id="WP_277866687.1">
    <property type="nucleotide sequence ID" value="NZ_JAKKUT010000002.1"/>
</dbReference>
<protein>
    <recommendedName>
        <fullName evidence="3">Cell division protein FtsL</fullName>
    </recommendedName>
</protein>
<reference evidence="1" key="1">
    <citation type="journal article" date="2022" name="Genome Biol. Evol.">
        <title>A New Gene Family Diagnostic for Intracellular Biomineralization of Amorphous Ca Carbonates by Cyanobacteria.</title>
        <authorList>
            <person name="Benzerara K."/>
            <person name="Duprat E."/>
            <person name="Bitard-Feildel T."/>
            <person name="Caumes G."/>
            <person name="Cassier-Chauvat C."/>
            <person name="Chauvat F."/>
            <person name="Dezi M."/>
            <person name="Diop S.I."/>
            <person name="Gaschignard G."/>
            <person name="Gorgen S."/>
            <person name="Gugger M."/>
            <person name="Lopez-Garcia P."/>
            <person name="Millet M."/>
            <person name="Skouri-Panet F."/>
            <person name="Moreira D."/>
            <person name="Callebaut I."/>
        </authorList>
    </citation>
    <scope>NUCLEOTIDE SEQUENCE</scope>
    <source>
        <strain evidence="1">G9</strain>
    </source>
</reference>
<evidence type="ECO:0000313" key="2">
    <source>
        <dbReference type="Proteomes" id="UP001154265"/>
    </source>
</evidence>
<keyword evidence="2" id="KW-1185">Reference proteome</keyword>
<dbReference type="Proteomes" id="UP001154265">
    <property type="component" value="Unassembled WGS sequence"/>
</dbReference>
<dbReference type="EMBL" id="JAKKUT010000002">
    <property type="protein sequence ID" value="MDG2990790.1"/>
    <property type="molecule type" value="Genomic_DNA"/>
</dbReference>
<reference evidence="1" key="2">
    <citation type="submission" date="2022-01" db="EMBL/GenBank/DDBJ databases">
        <authorList>
            <person name="Zivanovic Y."/>
            <person name="Moreira D."/>
            <person name="Lopez-Garcia P."/>
        </authorList>
    </citation>
    <scope>NUCLEOTIDE SEQUENCE</scope>
    <source>
        <strain evidence="1">G9</strain>
    </source>
</reference>
<comment type="caution">
    <text evidence="1">The sequence shown here is derived from an EMBL/GenBank/DDBJ whole genome shotgun (WGS) entry which is preliminary data.</text>
</comment>
<accession>A0ABT6EYB1</accession>
<evidence type="ECO:0000313" key="1">
    <source>
        <dbReference type="EMBL" id="MDG2990790.1"/>
    </source>
</evidence>
<evidence type="ECO:0008006" key="3">
    <source>
        <dbReference type="Google" id="ProtNLM"/>
    </source>
</evidence>
<gene>
    <name evidence="1" type="ORF">L3556_07580</name>
</gene>
<proteinExistence type="predicted"/>
<name>A0ABT6EYB1_9SYNE</name>
<sequence>MPRSAQRFANPVPSSQDHPYQGQTLEVLAKIVVHSGLIVFGLMAVGKILPYQIAQSQKLEAMEGEVAQMQQRVNQLRADYELDSQPQANQRIAQEEGNMIGTNQRRVIWIDPEATQP</sequence>
<organism evidence="1 2">
    <name type="scientific">Candidatus Synechococcus calcipolaris G9</name>
    <dbReference type="NCBI Taxonomy" id="1497997"/>
    <lineage>
        <taxon>Bacteria</taxon>
        <taxon>Bacillati</taxon>
        <taxon>Cyanobacteriota</taxon>
        <taxon>Cyanophyceae</taxon>
        <taxon>Synechococcales</taxon>
        <taxon>Synechococcaceae</taxon>
        <taxon>Synechococcus</taxon>
    </lineage>
</organism>